<sequence length="211" mass="23550">MSDASARPAHSAAPRKRSLLSLYAVMLICAAPVVAAALVYFLDWRPAAATNYGDLVQPQRPVPPPAELQLTTLEGDPFDLRSLAGRWLLVSVDSGACGDECAKKLFIMRQTHASTGKEIHRIERVWLIADDEPVPTIVIRAYEGMHFLRARRDQLERFLALPPGEDGLDGLARHIWLIDPRNNQMMRFPENPDPLQLRKDIGKLLQASRIG</sequence>
<dbReference type="Gene3D" id="3.40.30.10">
    <property type="entry name" value="Glutaredoxin"/>
    <property type="match status" value="1"/>
</dbReference>
<evidence type="ECO:0000313" key="3">
    <source>
        <dbReference type="Proteomes" id="UP001501671"/>
    </source>
</evidence>
<evidence type="ECO:0000256" key="1">
    <source>
        <dbReference type="SAM" id="Phobius"/>
    </source>
</evidence>
<proteinExistence type="predicted"/>
<gene>
    <name evidence="2" type="ORF">GCM10023144_06720</name>
</gene>
<dbReference type="SUPFAM" id="SSF52833">
    <property type="entry name" value="Thioredoxin-like"/>
    <property type="match status" value="1"/>
</dbReference>
<keyword evidence="3" id="KW-1185">Reference proteome</keyword>
<dbReference type="Proteomes" id="UP001501671">
    <property type="component" value="Unassembled WGS sequence"/>
</dbReference>
<keyword evidence="1" id="KW-0812">Transmembrane</keyword>
<reference evidence="3" key="1">
    <citation type="journal article" date="2019" name="Int. J. Syst. Evol. Microbiol.">
        <title>The Global Catalogue of Microorganisms (GCM) 10K type strain sequencing project: providing services to taxonomists for standard genome sequencing and annotation.</title>
        <authorList>
            <consortium name="The Broad Institute Genomics Platform"/>
            <consortium name="The Broad Institute Genome Sequencing Center for Infectious Disease"/>
            <person name="Wu L."/>
            <person name="Ma J."/>
        </authorList>
    </citation>
    <scope>NUCLEOTIDE SEQUENCE [LARGE SCALE GENOMIC DNA]</scope>
    <source>
        <strain evidence="3">JCM 17666</strain>
    </source>
</reference>
<evidence type="ECO:0000313" key="2">
    <source>
        <dbReference type="EMBL" id="GAA4324863.1"/>
    </source>
</evidence>
<dbReference type="InterPro" id="IPR036249">
    <property type="entry name" value="Thioredoxin-like_sf"/>
</dbReference>
<keyword evidence="1" id="KW-1133">Transmembrane helix</keyword>
<keyword evidence="1" id="KW-0472">Membrane</keyword>
<comment type="caution">
    <text evidence="2">The sequence shown here is derived from an EMBL/GenBank/DDBJ whole genome shotgun (WGS) entry which is preliminary data.</text>
</comment>
<feature type="transmembrane region" description="Helical" evidence="1">
    <location>
        <begin position="20"/>
        <end position="42"/>
    </location>
</feature>
<protein>
    <submittedName>
        <fullName evidence="2">Membrane protein</fullName>
    </submittedName>
</protein>
<accession>A0ABP8GIK2</accession>
<organism evidence="2 3">
    <name type="scientific">Pigmentiphaga soli</name>
    <dbReference type="NCBI Taxonomy" id="1007095"/>
    <lineage>
        <taxon>Bacteria</taxon>
        <taxon>Pseudomonadati</taxon>
        <taxon>Pseudomonadota</taxon>
        <taxon>Betaproteobacteria</taxon>
        <taxon>Burkholderiales</taxon>
        <taxon>Alcaligenaceae</taxon>
        <taxon>Pigmentiphaga</taxon>
    </lineage>
</organism>
<dbReference type="EMBL" id="BAABFO010000002">
    <property type="protein sequence ID" value="GAA4324863.1"/>
    <property type="molecule type" value="Genomic_DNA"/>
</dbReference>
<name>A0ABP8GIK2_9BURK</name>
<dbReference type="RefSeq" id="WP_425570162.1">
    <property type="nucleotide sequence ID" value="NZ_BAABFO010000002.1"/>
</dbReference>